<dbReference type="InterPro" id="IPR013103">
    <property type="entry name" value="RVT_2"/>
</dbReference>
<gene>
    <name evidence="2" type="ORF">MERR_LOCUS8297</name>
</gene>
<feature type="domain" description="Reverse transcriptase Ty1/copia-type" evidence="1">
    <location>
        <begin position="127"/>
        <end position="245"/>
    </location>
</feature>
<dbReference type="OrthoDB" id="413760at2759"/>
<dbReference type="AlphaFoldDB" id="A0A6D2I799"/>
<dbReference type="EMBL" id="CACVBM020000577">
    <property type="protein sequence ID" value="CAA7021062.1"/>
    <property type="molecule type" value="Genomic_DNA"/>
</dbReference>
<reference evidence="2" key="1">
    <citation type="submission" date="2020-01" db="EMBL/GenBank/DDBJ databases">
        <authorList>
            <person name="Mishra B."/>
        </authorList>
    </citation>
    <scope>NUCLEOTIDE SEQUENCE [LARGE SCALE GENOMIC DNA]</scope>
</reference>
<comment type="caution">
    <text evidence="2">The sequence shown here is derived from an EMBL/GenBank/DDBJ whole genome shotgun (WGS) entry which is preliminary data.</text>
</comment>
<sequence length="495" mass="56370">MLLLMINGEPSCFNEAKGSAKWTLACKDEIDSINKNKTWFLVERTSDMKVISLKWIFKLKKNADNRINKYKARLVAKGYVQESGINFDEVFAPVARIETIRLLIALAAPHGWEIHHLDSFLAWRAKRRSPRCWNTKLDQILKGLGFKKCAKESAVYRKQEGGSLLIIAIYVDDLFVTGNTLKAIDEFKAGMSSKFEMSDLGKLTYYLGIEVNQGEDGIEIKQEGYARRIIKEAGLDDCNPTQIPMKFGLKVSKALEETEIVPKNYRRNVGCLRYLLHTRPDLAFSVGVSSRYMQSPRKSHGDLMKHILRYLKGSYAYGLKYGRGSKTLTGFSDSSHNIDQDDGRSTTGHMFYFGTSPITWCSQKQDMVSLSSCEAEFMAATEAERQAIWLQELLGEITREEVKQVTIKIDNISAIALTKNPVFHGKSKHIHKRYHFIRECIERELVDVEHVPGTEQKADILTKALARIKFVEMRSFIGVQDMSRTKSKLKREIVG</sequence>
<dbReference type="CDD" id="cd09272">
    <property type="entry name" value="RNase_HI_RT_Ty1"/>
    <property type="match status" value="1"/>
</dbReference>
<name>A0A6D2I799_9BRAS</name>
<proteinExistence type="predicted"/>
<dbReference type="PANTHER" id="PTHR11439">
    <property type="entry name" value="GAG-POL-RELATED RETROTRANSPOSON"/>
    <property type="match status" value="1"/>
</dbReference>
<keyword evidence="3" id="KW-1185">Reference proteome</keyword>
<dbReference type="SUPFAM" id="SSF56672">
    <property type="entry name" value="DNA/RNA polymerases"/>
    <property type="match status" value="1"/>
</dbReference>
<organism evidence="2 3">
    <name type="scientific">Microthlaspi erraticum</name>
    <dbReference type="NCBI Taxonomy" id="1685480"/>
    <lineage>
        <taxon>Eukaryota</taxon>
        <taxon>Viridiplantae</taxon>
        <taxon>Streptophyta</taxon>
        <taxon>Embryophyta</taxon>
        <taxon>Tracheophyta</taxon>
        <taxon>Spermatophyta</taxon>
        <taxon>Magnoliopsida</taxon>
        <taxon>eudicotyledons</taxon>
        <taxon>Gunneridae</taxon>
        <taxon>Pentapetalae</taxon>
        <taxon>rosids</taxon>
        <taxon>malvids</taxon>
        <taxon>Brassicales</taxon>
        <taxon>Brassicaceae</taxon>
        <taxon>Coluteocarpeae</taxon>
        <taxon>Microthlaspi</taxon>
    </lineage>
</organism>
<evidence type="ECO:0000259" key="1">
    <source>
        <dbReference type="Pfam" id="PF07727"/>
    </source>
</evidence>
<accession>A0A6D2I799</accession>
<feature type="domain" description="Reverse transcriptase Ty1/copia-type" evidence="1">
    <location>
        <begin position="36"/>
        <end position="119"/>
    </location>
</feature>
<protein>
    <recommendedName>
        <fullName evidence="1">Reverse transcriptase Ty1/copia-type domain-containing protein</fullName>
    </recommendedName>
</protein>
<dbReference type="Pfam" id="PF07727">
    <property type="entry name" value="RVT_2"/>
    <property type="match status" value="2"/>
</dbReference>
<dbReference type="PANTHER" id="PTHR11439:SF515">
    <property type="entry name" value="GAG-POL POLYPROTEIN"/>
    <property type="match status" value="1"/>
</dbReference>
<evidence type="ECO:0000313" key="3">
    <source>
        <dbReference type="Proteomes" id="UP000467841"/>
    </source>
</evidence>
<dbReference type="Proteomes" id="UP000467841">
    <property type="component" value="Unassembled WGS sequence"/>
</dbReference>
<evidence type="ECO:0000313" key="2">
    <source>
        <dbReference type="EMBL" id="CAA7021062.1"/>
    </source>
</evidence>
<dbReference type="InterPro" id="IPR043502">
    <property type="entry name" value="DNA/RNA_pol_sf"/>
</dbReference>